<dbReference type="EMBL" id="GBXM01004409">
    <property type="protein sequence ID" value="JAI04169.1"/>
    <property type="molecule type" value="Transcribed_RNA"/>
</dbReference>
<name>A0A0E9XR40_ANGAN</name>
<protein>
    <submittedName>
        <fullName evidence="1">Uncharacterized protein</fullName>
    </submittedName>
</protein>
<evidence type="ECO:0000313" key="1">
    <source>
        <dbReference type="EMBL" id="JAI04169.1"/>
    </source>
</evidence>
<sequence>MCVGPCFTGVMLGARSSLSHIMIPPESLPCLTCFNLNDGTMISL</sequence>
<organism evidence="1">
    <name type="scientific">Anguilla anguilla</name>
    <name type="common">European freshwater eel</name>
    <name type="synonym">Muraena anguilla</name>
    <dbReference type="NCBI Taxonomy" id="7936"/>
    <lineage>
        <taxon>Eukaryota</taxon>
        <taxon>Metazoa</taxon>
        <taxon>Chordata</taxon>
        <taxon>Craniata</taxon>
        <taxon>Vertebrata</taxon>
        <taxon>Euteleostomi</taxon>
        <taxon>Actinopterygii</taxon>
        <taxon>Neopterygii</taxon>
        <taxon>Teleostei</taxon>
        <taxon>Anguilliformes</taxon>
        <taxon>Anguillidae</taxon>
        <taxon>Anguilla</taxon>
    </lineage>
</organism>
<reference evidence="1" key="1">
    <citation type="submission" date="2014-11" db="EMBL/GenBank/DDBJ databases">
        <authorList>
            <person name="Amaro Gonzalez C."/>
        </authorList>
    </citation>
    <scope>NUCLEOTIDE SEQUENCE</scope>
</reference>
<dbReference type="AlphaFoldDB" id="A0A0E9XR40"/>
<proteinExistence type="predicted"/>
<reference evidence="1" key="2">
    <citation type="journal article" date="2015" name="Fish Shellfish Immunol.">
        <title>Early steps in the European eel (Anguilla anguilla)-Vibrio vulnificus interaction in the gills: Role of the RtxA13 toxin.</title>
        <authorList>
            <person name="Callol A."/>
            <person name="Pajuelo D."/>
            <person name="Ebbesson L."/>
            <person name="Teles M."/>
            <person name="MacKenzie S."/>
            <person name="Amaro C."/>
        </authorList>
    </citation>
    <scope>NUCLEOTIDE SEQUENCE</scope>
</reference>
<accession>A0A0E9XR40</accession>